<dbReference type="InterPro" id="IPR036878">
    <property type="entry name" value="Glu_permease_IIB"/>
</dbReference>
<feature type="transmembrane region" description="Helical" evidence="12">
    <location>
        <begin position="414"/>
        <end position="432"/>
    </location>
</feature>
<dbReference type="Proteomes" id="UP000199086">
    <property type="component" value="Unassembled WGS sequence"/>
</dbReference>
<evidence type="ECO:0000256" key="2">
    <source>
        <dbReference type="ARBA" id="ARBA00022448"/>
    </source>
</evidence>
<reference evidence="16 17" key="1">
    <citation type="submission" date="2016-06" db="EMBL/GenBank/DDBJ databases">
        <authorList>
            <person name="Olsen C.W."/>
            <person name="Carey S."/>
            <person name="Hinshaw L."/>
            <person name="Karasin A.I."/>
        </authorList>
    </citation>
    <scope>NUCLEOTIDE SEQUENCE [LARGE SCALE GENOMIC DNA]</scope>
    <source>
        <strain evidence="16 17">LZ-22</strain>
    </source>
</reference>
<evidence type="ECO:0000259" key="14">
    <source>
        <dbReference type="PROSITE" id="PS51098"/>
    </source>
</evidence>
<feature type="transmembrane region" description="Helical" evidence="12">
    <location>
        <begin position="159"/>
        <end position="179"/>
    </location>
</feature>
<evidence type="ECO:0000256" key="11">
    <source>
        <dbReference type="PROSITE-ProRule" id="PRU00421"/>
    </source>
</evidence>
<dbReference type="InterPro" id="IPR011055">
    <property type="entry name" value="Dup_hybrid_motif"/>
</dbReference>
<evidence type="ECO:0000256" key="4">
    <source>
        <dbReference type="ARBA" id="ARBA00022597"/>
    </source>
</evidence>
<dbReference type="GO" id="GO:0016301">
    <property type="term" value="F:kinase activity"/>
    <property type="evidence" value="ECO:0007669"/>
    <property type="project" value="UniProtKB-KW"/>
</dbReference>
<organism evidence="16 17">
    <name type="scientific">Raineyella antarctica</name>
    <dbReference type="NCBI Taxonomy" id="1577474"/>
    <lineage>
        <taxon>Bacteria</taxon>
        <taxon>Bacillati</taxon>
        <taxon>Actinomycetota</taxon>
        <taxon>Actinomycetes</taxon>
        <taxon>Propionibacteriales</taxon>
        <taxon>Propionibacteriaceae</taxon>
        <taxon>Raineyella</taxon>
    </lineage>
</organism>
<dbReference type="Gene3D" id="2.70.70.10">
    <property type="entry name" value="Glucose Permease (Domain IIA)"/>
    <property type="match status" value="1"/>
</dbReference>
<dbReference type="RefSeq" id="WP_092611154.1">
    <property type="nucleotide sequence ID" value="NZ_FMYF01000007.1"/>
</dbReference>
<gene>
    <name evidence="16" type="ORF">GA0111570_10756</name>
</gene>
<dbReference type="PROSITE" id="PS01035">
    <property type="entry name" value="PTS_EIIB_TYPE_1_CYS"/>
    <property type="match status" value="1"/>
</dbReference>
<keyword evidence="6" id="KW-0598">Phosphotransferase system</keyword>
<dbReference type="InterPro" id="IPR050558">
    <property type="entry name" value="PTS_Sugar-Specific_Components"/>
</dbReference>
<proteinExistence type="predicted"/>
<dbReference type="GO" id="GO:0008982">
    <property type="term" value="F:protein-N(PI)-phosphohistidine-sugar phosphotransferase activity"/>
    <property type="evidence" value="ECO:0007669"/>
    <property type="project" value="InterPro"/>
</dbReference>
<evidence type="ECO:0000256" key="9">
    <source>
        <dbReference type="ARBA" id="ARBA00022989"/>
    </source>
</evidence>
<dbReference type="Pfam" id="PF00358">
    <property type="entry name" value="PTS_EIIA_1"/>
    <property type="match status" value="1"/>
</dbReference>
<dbReference type="OrthoDB" id="9797715at2"/>
<feature type="transmembrane region" description="Helical" evidence="12">
    <location>
        <begin position="191"/>
        <end position="208"/>
    </location>
</feature>
<feature type="transmembrane region" description="Helical" evidence="12">
    <location>
        <begin position="311"/>
        <end position="333"/>
    </location>
</feature>
<evidence type="ECO:0000256" key="1">
    <source>
        <dbReference type="ARBA" id="ARBA00004651"/>
    </source>
</evidence>
<keyword evidence="17" id="KW-1185">Reference proteome</keyword>
<evidence type="ECO:0000313" key="16">
    <source>
        <dbReference type="EMBL" id="SDB89990.1"/>
    </source>
</evidence>
<dbReference type="Pfam" id="PF02378">
    <property type="entry name" value="PTS_EIIC"/>
    <property type="match status" value="1"/>
</dbReference>
<feature type="domain" description="PTS EIIB type-1" evidence="14">
    <location>
        <begin position="3"/>
        <end position="86"/>
    </location>
</feature>
<dbReference type="InterPro" id="IPR001996">
    <property type="entry name" value="PTS_IIB_1"/>
</dbReference>
<dbReference type="STRING" id="1577474.GA0111570_10756"/>
<dbReference type="PROSITE" id="PS51093">
    <property type="entry name" value="PTS_EIIA_TYPE_1"/>
    <property type="match status" value="1"/>
</dbReference>
<evidence type="ECO:0000256" key="8">
    <source>
        <dbReference type="ARBA" id="ARBA00022777"/>
    </source>
</evidence>
<evidence type="ECO:0000259" key="15">
    <source>
        <dbReference type="PROSITE" id="PS51103"/>
    </source>
</evidence>
<dbReference type="GO" id="GO:0005886">
    <property type="term" value="C:plasma membrane"/>
    <property type="evidence" value="ECO:0007669"/>
    <property type="project" value="UniProtKB-SubCell"/>
</dbReference>
<evidence type="ECO:0000256" key="7">
    <source>
        <dbReference type="ARBA" id="ARBA00022692"/>
    </source>
</evidence>
<keyword evidence="4" id="KW-0762">Sugar transport</keyword>
<dbReference type="GO" id="GO:0009401">
    <property type="term" value="P:phosphoenolpyruvate-dependent sugar phosphotransferase system"/>
    <property type="evidence" value="ECO:0007669"/>
    <property type="project" value="UniProtKB-KW"/>
</dbReference>
<evidence type="ECO:0000256" key="12">
    <source>
        <dbReference type="SAM" id="Phobius"/>
    </source>
</evidence>
<feature type="transmembrane region" description="Helical" evidence="12">
    <location>
        <begin position="452"/>
        <end position="473"/>
    </location>
</feature>
<dbReference type="InterPro" id="IPR001127">
    <property type="entry name" value="PTS_EIIA_1_perm"/>
</dbReference>
<keyword evidence="2" id="KW-0813">Transport</keyword>
<dbReference type="InterPro" id="IPR018113">
    <property type="entry name" value="PTrfase_EIIB_Cys"/>
</dbReference>
<keyword evidence="7 12" id="KW-0812">Transmembrane</keyword>
<dbReference type="CDD" id="cd00212">
    <property type="entry name" value="PTS_IIB_glc"/>
    <property type="match status" value="1"/>
</dbReference>
<feature type="domain" description="PTS EIIC type-1" evidence="15">
    <location>
        <begin position="114"/>
        <end position="493"/>
    </location>
</feature>
<dbReference type="PROSITE" id="PS51103">
    <property type="entry name" value="PTS_EIIC_TYPE_1"/>
    <property type="match status" value="1"/>
</dbReference>
<dbReference type="InterPro" id="IPR003352">
    <property type="entry name" value="PTS_EIIC"/>
</dbReference>
<dbReference type="InterPro" id="IPR013013">
    <property type="entry name" value="PTS_EIIC_1"/>
</dbReference>
<feature type="transmembrane region" description="Helical" evidence="12">
    <location>
        <begin position="269"/>
        <end position="299"/>
    </location>
</feature>
<dbReference type="NCBIfam" id="TIGR00830">
    <property type="entry name" value="PTBA"/>
    <property type="match status" value="1"/>
</dbReference>
<evidence type="ECO:0000259" key="13">
    <source>
        <dbReference type="PROSITE" id="PS51093"/>
    </source>
</evidence>
<keyword evidence="8" id="KW-0418">Kinase</keyword>
<name>A0A1G6H6U3_9ACTN</name>
<accession>A0A1G6H6U3</accession>
<keyword evidence="3" id="KW-1003">Cell membrane</keyword>
<dbReference type="PANTHER" id="PTHR30175">
    <property type="entry name" value="PHOSPHOTRANSFERASE SYSTEM TRANSPORT PROTEIN"/>
    <property type="match status" value="1"/>
</dbReference>
<dbReference type="FunFam" id="2.70.70.10:FF:000001">
    <property type="entry name" value="PTS system glucose-specific IIA component"/>
    <property type="match status" value="1"/>
</dbReference>
<evidence type="ECO:0000256" key="10">
    <source>
        <dbReference type="ARBA" id="ARBA00023136"/>
    </source>
</evidence>
<keyword evidence="10 12" id="KW-0472">Membrane</keyword>
<feature type="active site" description="Phosphocysteine intermediate; for EIIB activity" evidence="11">
    <location>
        <position position="25"/>
    </location>
</feature>
<comment type="subcellular location">
    <subcellularLocation>
        <location evidence="1">Cell membrane</location>
        <topology evidence="1">Multi-pass membrane protein</topology>
    </subcellularLocation>
</comment>
<dbReference type="PANTHER" id="PTHR30175:SF1">
    <property type="entry name" value="PTS SYSTEM ARBUTIN-, CELLOBIOSE-, AND SALICIN-SPECIFIC EIIBC COMPONENT-RELATED"/>
    <property type="match status" value="1"/>
</dbReference>
<evidence type="ECO:0000256" key="3">
    <source>
        <dbReference type="ARBA" id="ARBA00022475"/>
    </source>
</evidence>
<keyword evidence="9 12" id="KW-1133">Transmembrane helix</keyword>
<dbReference type="SUPFAM" id="SSF55604">
    <property type="entry name" value="Glucose permease domain IIB"/>
    <property type="match status" value="1"/>
</dbReference>
<evidence type="ECO:0000256" key="5">
    <source>
        <dbReference type="ARBA" id="ARBA00022679"/>
    </source>
</evidence>
<protein>
    <submittedName>
        <fullName evidence="16">PTS system IIA component, Glc family /PTS system IIB component, Glc family /PTS system IIC component, Glc family</fullName>
    </submittedName>
</protein>
<dbReference type="Gene3D" id="3.30.1360.60">
    <property type="entry name" value="Glucose permease domain IIB"/>
    <property type="match status" value="1"/>
</dbReference>
<evidence type="ECO:0000256" key="6">
    <source>
        <dbReference type="ARBA" id="ARBA00022683"/>
    </source>
</evidence>
<dbReference type="SUPFAM" id="SSF51261">
    <property type="entry name" value="Duplicated hybrid motif"/>
    <property type="match status" value="1"/>
</dbReference>
<dbReference type="EMBL" id="FMYF01000007">
    <property type="protein sequence ID" value="SDB89990.1"/>
    <property type="molecule type" value="Genomic_DNA"/>
</dbReference>
<feature type="domain" description="PTS EIIA type-1" evidence="13">
    <location>
        <begin position="577"/>
        <end position="681"/>
    </location>
</feature>
<feature type="transmembrane region" description="Helical" evidence="12">
    <location>
        <begin position="123"/>
        <end position="147"/>
    </location>
</feature>
<dbReference type="AlphaFoldDB" id="A0A1G6H6U3"/>
<keyword evidence="5" id="KW-0808">Transferase</keyword>
<evidence type="ECO:0000313" key="17">
    <source>
        <dbReference type="Proteomes" id="UP000199086"/>
    </source>
</evidence>
<dbReference type="PROSITE" id="PS51098">
    <property type="entry name" value="PTS_EIIB_TYPE_1"/>
    <property type="match status" value="1"/>
</dbReference>
<dbReference type="PROSITE" id="PS00371">
    <property type="entry name" value="PTS_EIIA_TYPE_1_HIS"/>
    <property type="match status" value="1"/>
</dbReference>
<sequence length="713" mass="75002">MATSPASDIVSGVGGPENIESFTHCATRLRFQLRDGTKVDTATVEAIPGVMGAVPQAGNRYQVVIGGAVTSVYEDIHNLPEMKNVGAPSPDDIKAAARAGGPRGKFAWLDSFFEFLSDSFRPIIGALLGASLFITFMSLMSTLHVIGNWADPRTTLPPSWQFVNLCWQSVFVFLPLMVAYNASKKLGADPWVGFAIMAVVMLPGFAALKDASTQMKFAGSAIDVVQIFGFPLTIFNYSSQVFPPLLMAGVLGALDRLLRRVIPDNVQLIFVPFLSMLIMIPLTAFLIGPIGVYAGAGLAHILGQVNNFSPFIFAILVPLLYPFMVPLGLHWPINAIMLLNIQNLGYDYIQGPMGSWNFAAFGATAAVLILAIRNKEKAMRQTATGALAAGLLGGISEPSLYGIHLRYKRIYPRMLVGCLVGGIITGFAGGIHTKAFVFTSLLTIPAFDKIGWYSLAVGASFLTSMVLVLLSGYKTAEQKELERLSEEAAALAHVPGDQLTEAELVPAYVGAGAVGVGAGSATAAAVRGDVSASTISAPGTGEPGERRRLKPAMEPGTVTQIHAPLAGSLLPLAEVPDPVFARGTVGAGVGIVPSGDTVYAPAPGKILVAQETGHAFGLRLDSGIELLIHVGIDTVNMGGRGFDVKVHTGDRVEAGDPLVVFDRKAIEAAGYSTVTPVLVTNVKKFDSVHQAASGEVDVATPILIVVAKPAGTV</sequence>
<feature type="transmembrane region" description="Helical" evidence="12">
    <location>
        <begin position="353"/>
        <end position="372"/>
    </location>
</feature>
<dbReference type="Pfam" id="PF00367">
    <property type="entry name" value="PTS_EIIB"/>
    <property type="match status" value="1"/>
</dbReference>